<comment type="caution">
    <text evidence="2">The sequence shown here is derived from an EMBL/GenBank/DDBJ whole genome shotgun (WGS) entry which is preliminary data.</text>
</comment>
<sequence>MEWIHSLLNIAFPPIIIFLHFLILPIYIPFKFLQSIKTSITTQQNVARKVVLITGQLAYEYARRGAFLALVGVRDNLEEVTTTGRKLEYPGVISIVADVSKLQD</sequence>
<protein>
    <submittedName>
        <fullName evidence="2">Uncharacterized protein</fullName>
    </submittedName>
</protein>
<feature type="non-terminal residue" evidence="2">
    <location>
        <position position="1"/>
    </location>
</feature>
<dbReference type="Proteomes" id="UP000525078">
    <property type="component" value="Unassembled WGS sequence"/>
</dbReference>
<keyword evidence="1" id="KW-1133">Transmembrane helix</keyword>
<dbReference type="AlphaFoldDB" id="A0A7J6F866"/>
<proteinExistence type="predicted"/>
<keyword evidence="1" id="KW-0812">Transmembrane</keyword>
<organism evidence="2 3">
    <name type="scientific">Cannabis sativa</name>
    <name type="common">Hemp</name>
    <name type="synonym">Marijuana</name>
    <dbReference type="NCBI Taxonomy" id="3483"/>
    <lineage>
        <taxon>Eukaryota</taxon>
        <taxon>Viridiplantae</taxon>
        <taxon>Streptophyta</taxon>
        <taxon>Embryophyta</taxon>
        <taxon>Tracheophyta</taxon>
        <taxon>Spermatophyta</taxon>
        <taxon>Magnoliopsida</taxon>
        <taxon>eudicotyledons</taxon>
        <taxon>Gunneridae</taxon>
        <taxon>Pentapetalae</taxon>
        <taxon>rosids</taxon>
        <taxon>fabids</taxon>
        <taxon>Rosales</taxon>
        <taxon>Cannabaceae</taxon>
        <taxon>Cannabis</taxon>
    </lineage>
</organism>
<keyword evidence="1" id="KW-0472">Membrane</keyword>
<dbReference type="SUPFAM" id="SSF51735">
    <property type="entry name" value="NAD(P)-binding Rossmann-fold domains"/>
    <property type="match status" value="1"/>
</dbReference>
<dbReference type="InterPro" id="IPR036291">
    <property type="entry name" value="NAD(P)-bd_dom_sf"/>
</dbReference>
<dbReference type="EMBL" id="JAATIP010000146">
    <property type="protein sequence ID" value="KAF4366901.1"/>
    <property type="molecule type" value="Genomic_DNA"/>
</dbReference>
<evidence type="ECO:0000313" key="2">
    <source>
        <dbReference type="EMBL" id="KAF4366901.1"/>
    </source>
</evidence>
<evidence type="ECO:0000313" key="3">
    <source>
        <dbReference type="Proteomes" id="UP000525078"/>
    </source>
</evidence>
<name>A0A7J6F866_CANSA</name>
<reference evidence="2 3" key="1">
    <citation type="journal article" date="2020" name="bioRxiv">
        <title>Sequence and annotation of 42 cannabis genomes reveals extensive copy number variation in cannabinoid synthesis and pathogen resistance genes.</title>
        <authorList>
            <person name="Mckernan K.J."/>
            <person name="Helbert Y."/>
            <person name="Kane L.T."/>
            <person name="Ebling H."/>
            <person name="Zhang L."/>
            <person name="Liu B."/>
            <person name="Eaton Z."/>
            <person name="Mclaughlin S."/>
            <person name="Kingan S."/>
            <person name="Baybayan P."/>
            <person name="Concepcion G."/>
            <person name="Jordan M."/>
            <person name="Riva A."/>
            <person name="Barbazuk W."/>
            <person name="Harkins T."/>
        </authorList>
    </citation>
    <scope>NUCLEOTIDE SEQUENCE [LARGE SCALE GENOMIC DNA]</scope>
    <source>
        <strain evidence="3">cv. Jamaican Lion 4</strain>
        <tissue evidence="2">Leaf</tissue>
    </source>
</reference>
<feature type="transmembrane region" description="Helical" evidence="1">
    <location>
        <begin position="6"/>
        <end position="28"/>
    </location>
</feature>
<gene>
    <name evidence="2" type="ORF">F8388_013966</name>
</gene>
<accession>A0A7J6F866</accession>
<evidence type="ECO:0000256" key="1">
    <source>
        <dbReference type="SAM" id="Phobius"/>
    </source>
</evidence>